<dbReference type="PANTHER" id="PTHR21052">
    <property type="entry name" value="SPERMATOGENESIS ASSOCIATED 11-RELATED"/>
    <property type="match status" value="1"/>
</dbReference>
<evidence type="ECO:0000259" key="1">
    <source>
        <dbReference type="PROSITE" id="PS51471"/>
    </source>
</evidence>
<dbReference type="EMBL" id="MCGE01000014">
    <property type="protein sequence ID" value="ORZ14740.1"/>
    <property type="molecule type" value="Genomic_DNA"/>
</dbReference>
<keyword evidence="3" id="KW-1185">Reference proteome</keyword>
<comment type="caution">
    <text evidence="2">The sequence shown here is derived from an EMBL/GenBank/DDBJ whole genome shotgun (WGS) entry which is preliminary data.</text>
</comment>
<dbReference type="InterPro" id="IPR037151">
    <property type="entry name" value="AlkB-like_sf"/>
</dbReference>
<dbReference type="InterPro" id="IPR032870">
    <property type="entry name" value="ALKBH7-like"/>
</dbReference>
<sequence length="211" mass="23246">MLNPLNGSHHVEIIEQIPGLSLWHGALDHSQQMALTEAIISAGIFGQGNQAMRFGNLGPHLDMLSTYIKESKVLPPCLSDRLPLFDQAIYNRYNKGEGLISHVDLAKFDDGIIVLSLLSSCCMTMKPVANPQQAMELGYSNGQPQRQQSDKDDHNSALDILLRPGDILILSGPARYLWEHGIAERDTDIVDGEAIVRGTRISVTLRKLLPV</sequence>
<protein>
    <recommendedName>
        <fullName evidence="1">Fe2OG dioxygenase domain-containing protein</fullName>
    </recommendedName>
</protein>
<proteinExistence type="predicted"/>
<evidence type="ECO:0000313" key="3">
    <source>
        <dbReference type="Proteomes" id="UP000193560"/>
    </source>
</evidence>
<dbReference type="PROSITE" id="PS51471">
    <property type="entry name" value="FE2OG_OXY"/>
    <property type="match status" value="1"/>
</dbReference>
<dbReference type="GO" id="GO:0005759">
    <property type="term" value="C:mitochondrial matrix"/>
    <property type="evidence" value="ECO:0007669"/>
    <property type="project" value="TreeGrafter"/>
</dbReference>
<dbReference type="Proteomes" id="UP000193560">
    <property type="component" value="Unassembled WGS sequence"/>
</dbReference>
<accession>A0A1X2IDZ8</accession>
<dbReference type="InterPro" id="IPR027450">
    <property type="entry name" value="AlkB-like"/>
</dbReference>
<dbReference type="GO" id="GO:0006974">
    <property type="term" value="P:DNA damage response"/>
    <property type="evidence" value="ECO:0007669"/>
    <property type="project" value="InterPro"/>
</dbReference>
<dbReference type="InterPro" id="IPR005123">
    <property type="entry name" value="Oxoglu/Fe-dep_dioxygenase_dom"/>
</dbReference>
<feature type="domain" description="Fe2OG dioxygenase" evidence="1">
    <location>
        <begin position="84"/>
        <end position="209"/>
    </location>
</feature>
<gene>
    <name evidence="2" type="ORF">BCR42DRAFT_329640</name>
</gene>
<dbReference type="OrthoDB" id="412814at2759"/>
<dbReference type="SUPFAM" id="SSF51197">
    <property type="entry name" value="Clavaminate synthase-like"/>
    <property type="match status" value="1"/>
</dbReference>
<evidence type="ECO:0000313" key="2">
    <source>
        <dbReference type="EMBL" id="ORZ14740.1"/>
    </source>
</evidence>
<dbReference type="PANTHER" id="PTHR21052:SF0">
    <property type="entry name" value="ALPHA-KETOGLUTARATE-DEPENDENT DIOXYGENASE ALKB HOMOLOG 7, MITOCHONDRIAL"/>
    <property type="match status" value="1"/>
</dbReference>
<organism evidence="2 3">
    <name type="scientific">Absidia repens</name>
    <dbReference type="NCBI Taxonomy" id="90262"/>
    <lineage>
        <taxon>Eukaryota</taxon>
        <taxon>Fungi</taxon>
        <taxon>Fungi incertae sedis</taxon>
        <taxon>Mucoromycota</taxon>
        <taxon>Mucoromycotina</taxon>
        <taxon>Mucoromycetes</taxon>
        <taxon>Mucorales</taxon>
        <taxon>Cunninghamellaceae</taxon>
        <taxon>Absidia</taxon>
    </lineage>
</organism>
<name>A0A1X2IDZ8_9FUNG</name>
<dbReference type="Pfam" id="PF13532">
    <property type="entry name" value="2OG-FeII_Oxy_2"/>
    <property type="match status" value="1"/>
</dbReference>
<dbReference type="GO" id="GO:0006631">
    <property type="term" value="P:fatty acid metabolic process"/>
    <property type="evidence" value="ECO:0007669"/>
    <property type="project" value="TreeGrafter"/>
</dbReference>
<dbReference type="Gene3D" id="2.60.120.590">
    <property type="entry name" value="Alpha-ketoglutarate-dependent dioxygenase AlkB-like"/>
    <property type="match status" value="1"/>
</dbReference>
<dbReference type="AlphaFoldDB" id="A0A1X2IDZ8"/>
<reference evidence="2 3" key="1">
    <citation type="submission" date="2016-07" db="EMBL/GenBank/DDBJ databases">
        <title>Pervasive Adenine N6-methylation of Active Genes in Fungi.</title>
        <authorList>
            <consortium name="DOE Joint Genome Institute"/>
            <person name="Mondo S.J."/>
            <person name="Dannebaum R.O."/>
            <person name="Kuo R.C."/>
            <person name="Labutti K."/>
            <person name="Haridas S."/>
            <person name="Kuo A."/>
            <person name="Salamov A."/>
            <person name="Ahrendt S.R."/>
            <person name="Lipzen A."/>
            <person name="Sullivan W."/>
            <person name="Andreopoulos W.B."/>
            <person name="Clum A."/>
            <person name="Lindquist E."/>
            <person name="Daum C."/>
            <person name="Ramamoorthy G.K."/>
            <person name="Gryganskyi A."/>
            <person name="Culley D."/>
            <person name="Magnuson J.K."/>
            <person name="James T.Y."/>
            <person name="O'Malley M.A."/>
            <person name="Stajich J.E."/>
            <person name="Spatafora J.W."/>
            <person name="Visel A."/>
            <person name="Grigoriev I.V."/>
        </authorList>
    </citation>
    <scope>NUCLEOTIDE SEQUENCE [LARGE SCALE GENOMIC DNA]</scope>
    <source>
        <strain evidence="2 3">NRRL 1336</strain>
    </source>
</reference>